<accession>A0A8S1KE41</accession>
<dbReference type="Proteomes" id="UP000688137">
    <property type="component" value="Unassembled WGS sequence"/>
</dbReference>
<reference evidence="1" key="1">
    <citation type="submission" date="2021-01" db="EMBL/GenBank/DDBJ databases">
        <authorList>
            <consortium name="Genoscope - CEA"/>
            <person name="William W."/>
        </authorList>
    </citation>
    <scope>NUCLEOTIDE SEQUENCE</scope>
</reference>
<proteinExistence type="predicted"/>
<dbReference type="OMA" id="NNCECGK"/>
<name>A0A8S1KE41_PARPR</name>
<dbReference type="AlphaFoldDB" id="A0A8S1KE41"/>
<organism evidence="1 2">
    <name type="scientific">Paramecium primaurelia</name>
    <dbReference type="NCBI Taxonomy" id="5886"/>
    <lineage>
        <taxon>Eukaryota</taxon>
        <taxon>Sar</taxon>
        <taxon>Alveolata</taxon>
        <taxon>Ciliophora</taxon>
        <taxon>Intramacronucleata</taxon>
        <taxon>Oligohymenophorea</taxon>
        <taxon>Peniculida</taxon>
        <taxon>Parameciidae</taxon>
        <taxon>Paramecium</taxon>
    </lineage>
</organism>
<sequence length="219" mass="26115">MNQLLNDEQKRKCPYCQYQFIGQKILEHEKECQNKQNGEQYSSNRNYERNQMNMQQIQSQNDFKSRQQELLKKCEHCNEDYPSEVYNLHIQNCDAKALFLKYIKTECPSQLISQNTQNDEDEENDRQKIQILTQYLELMEKKGDILEKGEELVKISNFSIEPFTRTFKSKMCRSCNQNFVLDEEILIMKCCSQIYHNICFAELIKKTINCECGKQIIID</sequence>
<dbReference type="EMBL" id="CAJJDM010000017">
    <property type="protein sequence ID" value="CAD8052977.1"/>
    <property type="molecule type" value="Genomic_DNA"/>
</dbReference>
<protein>
    <submittedName>
        <fullName evidence="1">Uncharacterized protein</fullName>
    </submittedName>
</protein>
<evidence type="ECO:0000313" key="2">
    <source>
        <dbReference type="Proteomes" id="UP000688137"/>
    </source>
</evidence>
<keyword evidence="2" id="KW-1185">Reference proteome</keyword>
<evidence type="ECO:0000313" key="1">
    <source>
        <dbReference type="EMBL" id="CAD8052977.1"/>
    </source>
</evidence>
<comment type="caution">
    <text evidence="1">The sequence shown here is derived from an EMBL/GenBank/DDBJ whole genome shotgun (WGS) entry which is preliminary data.</text>
</comment>
<gene>
    <name evidence="1" type="ORF">PPRIM_AZ9-3.1.T0200096</name>
</gene>